<evidence type="ECO:0000256" key="4">
    <source>
        <dbReference type="ARBA" id="ARBA00016218"/>
    </source>
</evidence>
<comment type="similarity">
    <text evidence="2">Belongs to the HPPK family.</text>
</comment>
<comment type="function">
    <text evidence="10">Catalyzes the transfer of pyrophosphate from adenosine triphosphate (ATP) to 6-hydroxymethyl-7,8-dihydropterin, an enzymatic step in folate biosynthesis pathway.</text>
</comment>
<dbReference type="PANTHER" id="PTHR43071:SF1">
    <property type="entry name" value="2-AMINO-4-HYDROXY-6-HYDROXYMETHYLDIHYDROPTERIDINE PYROPHOSPHOKINASE"/>
    <property type="match status" value="1"/>
</dbReference>
<keyword evidence="8" id="KW-0067">ATP-binding</keyword>
<dbReference type="PANTHER" id="PTHR43071">
    <property type="entry name" value="2-AMINO-4-HYDROXY-6-HYDROXYMETHYLDIHYDROPTERIDINE PYROPHOSPHOKINASE"/>
    <property type="match status" value="1"/>
</dbReference>
<dbReference type="NCBIfam" id="TIGR01498">
    <property type="entry name" value="folK"/>
    <property type="match status" value="1"/>
</dbReference>
<organism evidence="14 15">
    <name type="scientific">Pelagicoccus albus</name>
    <dbReference type="NCBI Taxonomy" id="415222"/>
    <lineage>
        <taxon>Bacteria</taxon>
        <taxon>Pseudomonadati</taxon>
        <taxon>Verrucomicrobiota</taxon>
        <taxon>Opitutia</taxon>
        <taxon>Puniceicoccales</taxon>
        <taxon>Pelagicoccaceae</taxon>
        <taxon>Pelagicoccus</taxon>
    </lineage>
</organism>
<evidence type="ECO:0000259" key="13">
    <source>
        <dbReference type="PROSITE" id="PS00794"/>
    </source>
</evidence>
<evidence type="ECO:0000256" key="8">
    <source>
        <dbReference type="ARBA" id="ARBA00022840"/>
    </source>
</evidence>
<name>A0A7X1B9M3_9BACT</name>
<dbReference type="Gene3D" id="3.40.50.720">
    <property type="entry name" value="NAD(P)-binding Rossmann-like Domain"/>
    <property type="match status" value="1"/>
</dbReference>
<evidence type="ECO:0000313" key="14">
    <source>
        <dbReference type="EMBL" id="MBC2606900.1"/>
    </source>
</evidence>
<dbReference type="GO" id="GO:0003848">
    <property type="term" value="F:2-amino-4-hydroxy-6-hydroxymethyldihydropteridine diphosphokinase activity"/>
    <property type="evidence" value="ECO:0007669"/>
    <property type="project" value="UniProtKB-EC"/>
</dbReference>
<evidence type="ECO:0000256" key="5">
    <source>
        <dbReference type="ARBA" id="ARBA00022679"/>
    </source>
</evidence>
<sequence length="277" mass="31295">MSEAFLGFGSNIGCKVGNIRRAVQLLKQVDGIEEITLSSFYKTEPIGHVEQDWFVNAVARIVTTLSPLELLEQCLAVERELKRVRKERWGPRTLDIDILLFDDTRICDERLEVPHPRFMERAFVLRPLLELSPSLQIDGIRLSERLESLGEQGVERLESVVVLLGASEKPDRFSNKAQKALMDHGYRVVPVTPRGDSVLGVEVLRSILDCNDPVDTLTLYVGSARLPDFLPEILAIQPRRVLFNPGTENESVRAELAAFGIETIEDCTLVMLRENRF</sequence>
<accession>A0A7X1B9M3</accession>
<comment type="caution">
    <text evidence="14">The sequence shown here is derived from an EMBL/GenBank/DDBJ whole genome shotgun (WGS) entry which is preliminary data.</text>
</comment>
<dbReference type="Pfam" id="PF13380">
    <property type="entry name" value="CoA_binding_2"/>
    <property type="match status" value="1"/>
</dbReference>
<evidence type="ECO:0000256" key="3">
    <source>
        <dbReference type="ARBA" id="ARBA00013253"/>
    </source>
</evidence>
<dbReference type="GO" id="GO:0046654">
    <property type="term" value="P:tetrahydrofolate biosynthetic process"/>
    <property type="evidence" value="ECO:0007669"/>
    <property type="project" value="UniProtKB-UniPathway"/>
</dbReference>
<dbReference type="AlphaFoldDB" id="A0A7X1B9M3"/>
<dbReference type="GO" id="GO:0016301">
    <property type="term" value="F:kinase activity"/>
    <property type="evidence" value="ECO:0007669"/>
    <property type="project" value="UniProtKB-KW"/>
</dbReference>
<keyword evidence="9" id="KW-0289">Folate biosynthesis</keyword>
<evidence type="ECO:0000256" key="9">
    <source>
        <dbReference type="ARBA" id="ARBA00022909"/>
    </source>
</evidence>
<evidence type="ECO:0000256" key="11">
    <source>
        <dbReference type="ARBA" id="ARBA00029766"/>
    </source>
</evidence>
<dbReference type="RefSeq" id="WP_185660770.1">
    <property type="nucleotide sequence ID" value="NZ_CAWPOO010000012.1"/>
</dbReference>
<feature type="domain" description="7,8-dihydro-6-hydroxymethylpterin-pyrophosphokinase" evidence="13">
    <location>
        <begin position="88"/>
        <end position="99"/>
    </location>
</feature>
<dbReference type="Gene3D" id="3.30.70.560">
    <property type="entry name" value="7,8-Dihydro-6-hydroxymethylpterin-pyrophosphokinase HPPK"/>
    <property type="match status" value="1"/>
</dbReference>
<comment type="pathway">
    <text evidence="1">Cofactor biosynthesis; tetrahydrofolate biosynthesis; 2-amino-4-hydroxy-6-hydroxymethyl-7,8-dihydropteridine diphosphate from 7,8-dihydroneopterin triphosphate: step 4/4.</text>
</comment>
<evidence type="ECO:0000256" key="2">
    <source>
        <dbReference type="ARBA" id="ARBA00005810"/>
    </source>
</evidence>
<dbReference type="SUPFAM" id="SSF51735">
    <property type="entry name" value="NAD(P)-binding Rossmann-fold domains"/>
    <property type="match status" value="1"/>
</dbReference>
<keyword evidence="6" id="KW-0547">Nucleotide-binding</keyword>
<dbReference type="Proteomes" id="UP000526501">
    <property type="component" value="Unassembled WGS sequence"/>
</dbReference>
<dbReference type="InterPro" id="IPR035907">
    <property type="entry name" value="Hppk_sf"/>
</dbReference>
<keyword evidence="15" id="KW-1185">Reference proteome</keyword>
<evidence type="ECO:0000256" key="12">
    <source>
        <dbReference type="ARBA" id="ARBA00033413"/>
    </source>
</evidence>
<dbReference type="PROSITE" id="PS00794">
    <property type="entry name" value="HPPK"/>
    <property type="match status" value="1"/>
</dbReference>
<evidence type="ECO:0000256" key="1">
    <source>
        <dbReference type="ARBA" id="ARBA00005051"/>
    </source>
</evidence>
<dbReference type="GO" id="GO:0005524">
    <property type="term" value="F:ATP binding"/>
    <property type="evidence" value="ECO:0007669"/>
    <property type="project" value="UniProtKB-KW"/>
</dbReference>
<dbReference type="CDD" id="cd00483">
    <property type="entry name" value="HPPK"/>
    <property type="match status" value="1"/>
</dbReference>
<dbReference type="GO" id="GO:0046656">
    <property type="term" value="P:folic acid biosynthetic process"/>
    <property type="evidence" value="ECO:0007669"/>
    <property type="project" value="UniProtKB-KW"/>
</dbReference>
<dbReference type="SUPFAM" id="SSF55083">
    <property type="entry name" value="6-hydroxymethyl-7,8-dihydropterin pyrophosphokinase, HPPK"/>
    <property type="match status" value="1"/>
</dbReference>
<protein>
    <recommendedName>
        <fullName evidence="4">2-amino-4-hydroxy-6-hydroxymethyldihydropteridine pyrophosphokinase</fullName>
        <ecNumber evidence="3">2.7.6.3</ecNumber>
    </recommendedName>
    <alternativeName>
        <fullName evidence="11">6-hydroxymethyl-7,8-dihydropterin pyrophosphokinase</fullName>
    </alternativeName>
    <alternativeName>
        <fullName evidence="12">7,8-dihydro-6-hydroxymethylpterin-pyrophosphokinase</fullName>
    </alternativeName>
</protein>
<gene>
    <name evidence="14" type="primary">folK</name>
    <name evidence="14" type="ORF">H5P27_12680</name>
</gene>
<proteinExistence type="inferred from homology"/>
<evidence type="ECO:0000256" key="7">
    <source>
        <dbReference type="ARBA" id="ARBA00022777"/>
    </source>
</evidence>
<evidence type="ECO:0000256" key="10">
    <source>
        <dbReference type="ARBA" id="ARBA00029409"/>
    </source>
</evidence>
<evidence type="ECO:0000313" key="15">
    <source>
        <dbReference type="Proteomes" id="UP000526501"/>
    </source>
</evidence>
<dbReference type="EC" id="2.7.6.3" evidence="3"/>
<evidence type="ECO:0000256" key="6">
    <source>
        <dbReference type="ARBA" id="ARBA00022741"/>
    </source>
</evidence>
<dbReference type="EMBL" id="JACHVC010000012">
    <property type="protein sequence ID" value="MBC2606900.1"/>
    <property type="molecule type" value="Genomic_DNA"/>
</dbReference>
<keyword evidence="5 14" id="KW-0808">Transferase</keyword>
<keyword evidence="7 14" id="KW-0418">Kinase</keyword>
<dbReference type="InterPro" id="IPR000550">
    <property type="entry name" value="Hppk"/>
</dbReference>
<dbReference type="UniPathway" id="UPA00077">
    <property type="reaction ID" value="UER00155"/>
</dbReference>
<dbReference type="InterPro" id="IPR003781">
    <property type="entry name" value="CoA-bd"/>
</dbReference>
<reference evidence="14 15" key="1">
    <citation type="submission" date="2020-07" db="EMBL/GenBank/DDBJ databases">
        <authorList>
            <person name="Feng X."/>
        </authorList>
    </citation>
    <scope>NUCLEOTIDE SEQUENCE [LARGE SCALE GENOMIC DNA]</scope>
    <source>
        <strain evidence="14 15">JCM23202</strain>
    </source>
</reference>
<dbReference type="Pfam" id="PF01288">
    <property type="entry name" value="HPPK"/>
    <property type="match status" value="1"/>
</dbReference>
<dbReference type="InterPro" id="IPR036291">
    <property type="entry name" value="NAD(P)-bd_dom_sf"/>
</dbReference>